<keyword evidence="2" id="KW-0175">Coiled coil</keyword>
<dbReference type="EMBL" id="CAJPWZ010001036">
    <property type="protein sequence ID" value="CAG2205936.1"/>
    <property type="molecule type" value="Genomic_DNA"/>
</dbReference>
<name>A0A8S3RGP4_MYTED</name>
<dbReference type="AlphaFoldDB" id="A0A8S3RGP4"/>
<dbReference type="CDD" id="cd19757">
    <property type="entry name" value="Bbox1"/>
    <property type="match status" value="1"/>
</dbReference>
<dbReference type="SUPFAM" id="SSF101898">
    <property type="entry name" value="NHL repeat"/>
    <property type="match status" value="1"/>
</dbReference>
<dbReference type="PANTHER" id="PTHR25462">
    <property type="entry name" value="BONUS, ISOFORM C-RELATED"/>
    <property type="match status" value="1"/>
</dbReference>
<dbReference type="SUPFAM" id="SSF56219">
    <property type="entry name" value="DNase I-like"/>
    <property type="match status" value="1"/>
</dbReference>
<keyword evidence="1" id="KW-0479">Metal-binding</keyword>
<comment type="caution">
    <text evidence="4">The sequence shown here is derived from an EMBL/GenBank/DDBJ whole genome shotgun (WGS) entry which is preliminary data.</text>
</comment>
<evidence type="ECO:0000313" key="4">
    <source>
        <dbReference type="EMBL" id="CAG2205936.1"/>
    </source>
</evidence>
<dbReference type="InterPro" id="IPR047153">
    <property type="entry name" value="TRIM45/56/19-like"/>
</dbReference>
<dbReference type="SMART" id="SM00336">
    <property type="entry name" value="BBOX"/>
    <property type="match status" value="2"/>
</dbReference>
<dbReference type="GO" id="GO:0060340">
    <property type="term" value="P:positive regulation of type I interferon-mediated signaling pathway"/>
    <property type="evidence" value="ECO:0007669"/>
    <property type="project" value="TreeGrafter"/>
</dbReference>
<dbReference type="GO" id="GO:0061630">
    <property type="term" value="F:ubiquitin protein ligase activity"/>
    <property type="evidence" value="ECO:0007669"/>
    <property type="project" value="TreeGrafter"/>
</dbReference>
<dbReference type="OrthoDB" id="6042581at2759"/>
<dbReference type="PANTHER" id="PTHR25462:SF299">
    <property type="entry name" value="E3 UBIQUITIN-PROTEIN LIGASE TRIM56"/>
    <property type="match status" value="1"/>
</dbReference>
<dbReference type="InterPro" id="IPR036691">
    <property type="entry name" value="Endo/exonu/phosph_ase_sf"/>
</dbReference>
<dbReference type="GO" id="GO:0005654">
    <property type="term" value="C:nucleoplasm"/>
    <property type="evidence" value="ECO:0007669"/>
    <property type="project" value="TreeGrafter"/>
</dbReference>
<dbReference type="Gene3D" id="2.120.10.30">
    <property type="entry name" value="TolB, C-terminal domain"/>
    <property type="match status" value="1"/>
</dbReference>
<dbReference type="PROSITE" id="PS50119">
    <property type="entry name" value="ZF_BBOX"/>
    <property type="match status" value="2"/>
</dbReference>
<dbReference type="GO" id="GO:0008270">
    <property type="term" value="F:zinc ion binding"/>
    <property type="evidence" value="ECO:0007669"/>
    <property type="project" value="UniProtKB-KW"/>
</dbReference>
<dbReference type="Gene3D" id="3.30.160.60">
    <property type="entry name" value="Classic Zinc Finger"/>
    <property type="match status" value="1"/>
</dbReference>
<feature type="domain" description="B box-type" evidence="3">
    <location>
        <begin position="26"/>
        <end position="76"/>
    </location>
</feature>
<dbReference type="CDD" id="cd19776">
    <property type="entry name" value="Bbox2_TRIM25_C-IV"/>
    <property type="match status" value="1"/>
</dbReference>
<keyword evidence="1" id="KW-0863">Zinc-finger</keyword>
<evidence type="ECO:0000313" key="5">
    <source>
        <dbReference type="Proteomes" id="UP000683360"/>
    </source>
</evidence>
<reference evidence="4" key="1">
    <citation type="submission" date="2021-03" db="EMBL/GenBank/DDBJ databases">
        <authorList>
            <person name="Bekaert M."/>
        </authorList>
    </citation>
    <scope>NUCLEOTIDE SEQUENCE</scope>
</reference>
<feature type="coiled-coil region" evidence="2">
    <location>
        <begin position="155"/>
        <end position="197"/>
    </location>
</feature>
<gene>
    <name evidence="4" type="ORF">MEDL_20321</name>
</gene>
<accession>A0A8S3RGP4</accession>
<proteinExistence type="predicted"/>
<protein>
    <recommendedName>
        <fullName evidence="3">B box-type domain-containing protein</fullName>
    </recommendedName>
</protein>
<keyword evidence="5" id="KW-1185">Reference proteome</keyword>
<sequence length="711" mass="81050">MPREREVLRNEQSKYKDHRSIYLDMASSVPCGPCGHDSIKKNAEKWCTDCNEGFCNVCEKAHRAMKMSRYHNFIQIGDYREIENVKVCLECKEHGSKLEMYCKLHEMPICLACFPAKHKSCSDAIIPLAEAAKNAKTSTSLADLEHTINNTIGNIRECVKDREAAKEKMETQEIRIKKLISITRQNINDRLDDLERKLLNDLSTTYSSCTSKYQNTHQMNIEIHNEVKAIQEAISSIDNYNIEIEIHQGITSLLKDVDCFAKIKVDNRTISFPFKDAKIDQAQLPAQIRRSVHNTRLELRKKITIKQNGKTMYISGCTILSNGNLLIADSNGHNVLLEYNDDGTFIREIPISGRPYCLSLVDTDYIAVSYGVKGYIEIIDYNKIIVIKSIKLKNSCWGISYSDGKIYVVVRGEGIVVLDMEGTILCAIMCNIANVFNITTSKTRIYYTESNQNTVYCCSSNGEEIWSFKDKSLLFSEGIAVDPDQNVFVVGFKSNNLLMLQDDGKVSKTLLTEADGIQNPTRVFYNKEKSLLLDIILIGDFNSRTAMKADYIENDSDEINNFDGIDLLPESYITDIDIRRVNQDSTLNTLGNKLLELCSSSRLRILNGRFLGDSLGYFTYMCNTGFSTVDYAIASESLLPEVKYFKTNDFTYLSDHVQINLYMNCSIISDTCMKKCLDEKRWHLIKSYKWTELSFSKLIDVLSKDIVKRKF</sequence>
<dbReference type="Proteomes" id="UP000683360">
    <property type="component" value="Unassembled WGS sequence"/>
</dbReference>
<feature type="domain" description="B box-type" evidence="3">
    <location>
        <begin position="83"/>
        <end position="128"/>
    </location>
</feature>
<organism evidence="4 5">
    <name type="scientific">Mytilus edulis</name>
    <name type="common">Blue mussel</name>
    <dbReference type="NCBI Taxonomy" id="6550"/>
    <lineage>
        <taxon>Eukaryota</taxon>
        <taxon>Metazoa</taxon>
        <taxon>Spiralia</taxon>
        <taxon>Lophotrochozoa</taxon>
        <taxon>Mollusca</taxon>
        <taxon>Bivalvia</taxon>
        <taxon>Autobranchia</taxon>
        <taxon>Pteriomorphia</taxon>
        <taxon>Mytilida</taxon>
        <taxon>Mytiloidea</taxon>
        <taxon>Mytilidae</taxon>
        <taxon>Mytilinae</taxon>
        <taxon>Mytilus</taxon>
    </lineage>
</organism>
<dbReference type="InterPro" id="IPR000315">
    <property type="entry name" value="Znf_B-box"/>
</dbReference>
<evidence type="ECO:0000256" key="1">
    <source>
        <dbReference type="PROSITE-ProRule" id="PRU00024"/>
    </source>
</evidence>
<dbReference type="InterPro" id="IPR011042">
    <property type="entry name" value="6-blade_b-propeller_TolB-like"/>
</dbReference>
<dbReference type="Gene3D" id="3.60.10.10">
    <property type="entry name" value="Endonuclease/exonuclease/phosphatase"/>
    <property type="match status" value="1"/>
</dbReference>
<dbReference type="GO" id="GO:0045087">
    <property type="term" value="P:innate immune response"/>
    <property type="evidence" value="ECO:0007669"/>
    <property type="project" value="TreeGrafter"/>
</dbReference>
<evidence type="ECO:0000259" key="3">
    <source>
        <dbReference type="PROSITE" id="PS50119"/>
    </source>
</evidence>
<evidence type="ECO:0000256" key="2">
    <source>
        <dbReference type="SAM" id="Coils"/>
    </source>
</evidence>
<keyword evidence="1" id="KW-0862">Zinc</keyword>
<dbReference type="SUPFAM" id="SSF57845">
    <property type="entry name" value="B-box zinc-binding domain"/>
    <property type="match status" value="1"/>
</dbReference>